<dbReference type="RefSeq" id="WP_086088793.1">
    <property type="nucleotide sequence ID" value="NZ_CP021112.1"/>
</dbReference>
<keyword evidence="2" id="KW-1185">Reference proteome</keyword>
<reference evidence="1 2" key="1">
    <citation type="submission" date="2017-05" db="EMBL/GenBank/DDBJ databases">
        <title>Full genome sequence of Pseudorhodoplanes sinuspersici.</title>
        <authorList>
            <person name="Dastgheib S.M.M."/>
            <person name="Shavandi M."/>
            <person name="Tirandaz H."/>
        </authorList>
    </citation>
    <scope>NUCLEOTIDE SEQUENCE [LARGE SCALE GENOMIC DNA]</scope>
    <source>
        <strain evidence="1 2">RIPI110</strain>
    </source>
</reference>
<organism evidence="1 2">
    <name type="scientific">Pseudorhodoplanes sinuspersici</name>
    <dbReference type="NCBI Taxonomy" id="1235591"/>
    <lineage>
        <taxon>Bacteria</taxon>
        <taxon>Pseudomonadati</taxon>
        <taxon>Pseudomonadota</taxon>
        <taxon>Alphaproteobacteria</taxon>
        <taxon>Hyphomicrobiales</taxon>
        <taxon>Pseudorhodoplanes</taxon>
    </lineage>
</organism>
<dbReference type="KEGG" id="psin:CAK95_15905"/>
<gene>
    <name evidence="1" type="ORF">CAK95_15905</name>
</gene>
<dbReference type="AlphaFoldDB" id="A0A1W6ZSN2"/>
<dbReference type="Proteomes" id="UP000194137">
    <property type="component" value="Chromosome"/>
</dbReference>
<dbReference type="EMBL" id="CP021112">
    <property type="protein sequence ID" value="ARQ00397.1"/>
    <property type="molecule type" value="Genomic_DNA"/>
</dbReference>
<proteinExistence type="predicted"/>
<dbReference type="OrthoDB" id="495637at2"/>
<accession>A0A1W6ZSN2</accession>
<evidence type="ECO:0000313" key="1">
    <source>
        <dbReference type="EMBL" id="ARQ00397.1"/>
    </source>
</evidence>
<name>A0A1W6ZSN2_9HYPH</name>
<protein>
    <submittedName>
        <fullName evidence="1">Uncharacterized protein</fullName>
    </submittedName>
</protein>
<evidence type="ECO:0000313" key="2">
    <source>
        <dbReference type="Proteomes" id="UP000194137"/>
    </source>
</evidence>
<sequence>MLQMNYWTDKWDLHEDVCPCDVHVNEWIKDQGLKNKDIFHFGTGTHHVVGIEQARNGTNNAVMGITASIEEYDAYIKLVSTDSAIAKSYIAYFGDIYLTNPRLLPSFDIVTMVHLCEFFFPNTASPEYGGMTDRGVLDLFTDKTRSGGYLLFYTNSMGKERTAEILPVWEKEKPVERVADFKTLIVYRKK</sequence>